<dbReference type="InterPro" id="IPR050825">
    <property type="entry name" value="RBM42_RBP45_47-like"/>
</dbReference>
<dbReference type="Gene3D" id="3.30.70.330">
    <property type="match status" value="1"/>
</dbReference>
<dbReference type="InterPro" id="IPR012677">
    <property type="entry name" value="Nucleotide-bd_a/b_plait_sf"/>
</dbReference>
<dbReference type="PANTHER" id="PTHR47640:SF11">
    <property type="entry name" value="RNA-BINDING PROTEIN 42"/>
    <property type="match status" value="1"/>
</dbReference>
<dbReference type="EMBL" id="JAWRVI010000042">
    <property type="protein sequence ID" value="KAK4086304.1"/>
    <property type="molecule type" value="Genomic_DNA"/>
</dbReference>
<dbReference type="InterPro" id="IPR000504">
    <property type="entry name" value="RRM_dom"/>
</dbReference>
<dbReference type="SMART" id="SM00360">
    <property type="entry name" value="RRM"/>
    <property type="match status" value="1"/>
</dbReference>
<feature type="region of interest" description="Disordered" evidence="3">
    <location>
        <begin position="357"/>
        <end position="400"/>
    </location>
</feature>
<accession>A0A2U3DVP0</accession>
<dbReference type="Proteomes" id="UP000245956">
    <property type="component" value="Unassembled WGS sequence"/>
</dbReference>
<feature type="compositionally biased region" description="Polar residues" evidence="3">
    <location>
        <begin position="245"/>
        <end position="258"/>
    </location>
</feature>
<dbReference type="EMBL" id="LCWV01000026">
    <property type="protein sequence ID" value="PWI66294.1"/>
    <property type="molecule type" value="Genomic_DNA"/>
</dbReference>
<evidence type="ECO:0000256" key="2">
    <source>
        <dbReference type="PROSITE-ProRule" id="PRU00176"/>
    </source>
</evidence>
<proteinExistence type="predicted"/>
<keyword evidence="1 2" id="KW-0694">RNA-binding</keyword>
<evidence type="ECO:0000256" key="3">
    <source>
        <dbReference type="SAM" id="MobiDB-lite"/>
    </source>
</evidence>
<comment type="caution">
    <text evidence="6">The sequence shown here is derived from an EMBL/GenBank/DDBJ whole genome shotgun (WGS) entry which is preliminary data.</text>
</comment>
<dbReference type="InterPro" id="IPR035979">
    <property type="entry name" value="RBD_domain_sf"/>
</dbReference>
<sequence length="561" mass="59300">MGLDRWTRRKASAAVRSGLCSVRRCAQKVWHHGDRGAAFLPLQRTKEAPLKIERHDKLFYRGDGASIGVISALQPPDIRVLTCSKPLIRHRPSRALCTSPQRQRHTQRDHDHPPAGNPRPRPQQPRNPAAVHPNDRTTSRDLPAAFPAVQTTDEQLLSGPAQKVRFSSHTTSHHKDHTNHPPKPRLPGSLFIMAYRAPPGTSSSSNSLPARPPAPAGGSGFKPAFGTAGANGGGANAYSNATQYGPSSHYSSQTQYGASASGRYAPSTGQYGSSSSYPSYPGAPGTGVSSGSQGGYSSYPGHTQQQAPSYGIQAPAYGASYAAAPQIQNPFPAPGTGFDVSEAAQIAEWQSAYGAAPQLGKDGKPVATNATDSPRPDAAAAAAAANTNPDKKKTVVRSGGGKTWTDDSLLEWDPNHMRIFVGNLAGETTDESLLKAFSRWKSVQKARVIRDKRSTKSKGYGFVSFADADDFFQAAKEMNGKYIQSHPVVVKKANTDIKATSARDRGKGGYHNNKGGKNNKNKSGNQSGGGGGGYEPSLGPVPGAGVTKPGQKTKNGLRLLG</sequence>
<dbReference type="GO" id="GO:0003729">
    <property type="term" value="F:mRNA binding"/>
    <property type="evidence" value="ECO:0007669"/>
    <property type="project" value="InterPro"/>
</dbReference>
<feature type="compositionally biased region" description="Pro residues" evidence="3">
    <location>
        <begin position="115"/>
        <end position="125"/>
    </location>
</feature>
<feature type="compositionally biased region" description="Basic residues" evidence="3">
    <location>
        <begin position="171"/>
        <end position="183"/>
    </location>
</feature>
<name>A0A2U3DVP0_PURLI</name>
<reference evidence="6 7" key="2">
    <citation type="journal article" date="2016" name="Front. Microbiol.">
        <title>Genome and transcriptome sequences reveal the specific parasitism of the nematophagous Purpureocillium lilacinum 36-1.</title>
        <authorList>
            <person name="Xie J."/>
            <person name="Li S."/>
            <person name="Mo C."/>
            <person name="Xiao X."/>
            <person name="Peng D."/>
            <person name="Wang G."/>
            <person name="Xiao Y."/>
        </authorList>
    </citation>
    <scope>NUCLEOTIDE SEQUENCE [LARGE SCALE GENOMIC DNA]</scope>
    <source>
        <strain evidence="6 7">36-1</strain>
    </source>
</reference>
<organism evidence="6 7">
    <name type="scientific">Purpureocillium lilacinum</name>
    <name type="common">Paecilomyces lilacinus</name>
    <dbReference type="NCBI Taxonomy" id="33203"/>
    <lineage>
        <taxon>Eukaryota</taxon>
        <taxon>Fungi</taxon>
        <taxon>Dikarya</taxon>
        <taxon>Ascomycota</taxon>
        <taxon>Pezizomycotina</taxon>
        <taxon>Sordariomycetes</taxon>
        <taxon>Hypocreomycetidae</taxon>
        <taxon>Hypocreales</taxon>
        <taxon>Ophiocordycipitaceae</taxon>
        <taxon>Purpureocillium</taxon>
    </lineage>
</organism>
<evidence type="ECO:0000313" key="5">
    <source>
        <dbReference type="EMBL" id="KAK4086304.1"/>
    </source>
</evidence>
<dbReference type="SUPFAM" id="SSF54928">
    <property type="entry name" value="RNA-binding domain, RBD"/>
    <property type="match status" value="1"/>
</dbReference>
<feature type="compositionally biased region" description="Low complexity" evidence="3">
    <location>
        <begin position="510"/>
        <end position="525"/>
    </location>
</feature>
<reference evidence="5" key="3">
    <citation type="submission" date="2023-11" db="EMBL/GenBank/DDBJ databases">
        <authorList>
            <person name="Beijen E."/>
            <person name="Ohm R.A."/>
        </authorList>
    </citation>
    <scope>NUCLEOTIDE SEQUENCE</scope>
    <source>
        <strain evidence="5">CBS 150709</strain>
    </source>
</reference>
<evidence type="ECO:0000313" key="6">
    <source>
        <dbReference type="EMBL" id="PWI66294.1"/>
    </source>
</evidence>
<feature type="region of interest" description="Disordered" evidence="3">
    <location>
        <begin position="496"/>
        <end position="561"/>
    </location>
</feature>
<dbReference type="PANTHER" id="PTHR47640">
    <property type="entry name" value="TRNA SELENOCYSTEINE 1-ASSOCIATED PROTEIN 1-RELATED-RELATED"/>
    <property type="match status" value="1"/>
</dbReference>
<evidence type="ECO:0000259" key="4">
    <source>
        <dbReference type="PROSITE" id="PS50102"/>
    </source>
</evidence>
<feature type="region of interest" description="Disordered" evidence="3">
    <location>
        <begin position="92"/>
        <end position="222"/>
    </location>
</feature>
<feature type="compositionally biased region" description="Low complexity" evidence="3">
    <location>
        <begin position="265"/>
        <end position="298"/>
    </location>
</feature>
<evidence type="ECO:0000256" key="1">
    <source>
        <dbReference type="ARBA" id="ARBA00022884"/>
    </source>
</evidence>
<dbReference type="Pfam" id="PF00076">
    <property type="entry name" value="RRM_1"/>
    <property type="match status" value="1"/>
</dbReference>
<dbReference type="Proteomes" id="UP001287286">
    <property type="component" value="Unassembled WGS sequence"/>
</dbReference>
<keyword evidence="8" id="KW-1185">Reference proteome</keyword>
<protein>
    <recommendedName>
        <fullName evidence="4">RRM domain-containing protein</fullName>
    </recommendedName>
</protein>
<evidence type="ECO:0000313" key="7">
    <source>
        <dbReference type="Proteomes" id="UP000245956"/>
    </source>
</evidence>
<feature type="region of interest" description="Disordered" evidence="3">
    <location>
        <begin position="245"/>
        <end position="308"/>
    </location>
</feature>
<reference evidence="6" key="1">
    <citation type="submission" date="2015-05" db="EMBL/GenBank/DDBJ databases">
        <authorList>
            <person name="Wang D.B."/>
            <person name="Wang M."/>
        </authorList>
    </citation>
    <scope>NUCLEOTIDE SEQUENCE</scope>
    <source>
        <strain evidence="6">36-1</strain>
    </source>
</reference>
<evidence type="ECO:0000313" key="8">
    <source>
        <dbReference type="Proteomes" id="UP001287286"/>
    </source>
</evidence>
<feature type="domain" description="RRM" evidence="4">
    <location>
        <begin position="417"/>
        <end position="495"/>
    </location>
</feature>
<reference evidence="5 8" key="4">
    <citation type="journal article" date="2024" name="Microbiol. Resour. Announc.">
        <title>Genome annotations for the ascomycete fungi Trichoderma harzianum, Trichoderma aggressivum, and Purpureocillium lilacinum.</title>
        <authorList>
            <person name="Beijen E.P.W."/>
            <person name="Ohm R.A."/>
        </authorList>
    </citation>
    <scope>NUCLEOTIDE SEQUENCE [LARGE SCALE GENOMIC DNA]</scope>
    <source>
        <strain evidence="5 8">CBS 150709</strain>
    </source>
</reference>
<gene>
    <name evidence="6" type="ORF">PCL_05259</name>
    <name evidence="5" type="ORF">Purlil1_9389</name>
</gene>
<dbReference type="PROSITE" id="PS50102">
    <property type="entry name" value="RRM"/>
    <property type="match status" value="1"/>
</dbReference>
<dbReference type="AlphaFoldDB" id="A0A2U3DVP0"/>